<evidence type="ECO:0000256" key="1">
    <source>
        <dbReference type="SAM" id="MobiDB-lite"/>
    </source>
</evidence>
<evidence type="ECO:0000313" key="3">
    <source>
        <dbReference type="EMBL" id="CAE8698014.1"/>
    </source>
</evidence>
<proteinExistence type="predicted"/>
<feature type="signal peptide" evidence="2">
    <location>
        <begin position="1"/>
        <end position="17"/>
    </location>
</feature>
<feature type="region of interest" description="Disordered" evidence="1">
    <location>
        <begin position="65"/>
        <end position="90"/>
    </location>
</feature>
<feature type="compositionally biased region" description="Polar residues" evidence="1">
    <location>
        <begin position="65"/>
        <end position="84"/>
    </location>
</feature>
<feature type="chain" id="PRO_5032758617" description="Secreted protein" evidence="2">
    <location>
        <begin position="18"/>
        <end position="90"/>
    </location>
</feature>
<evidence type="ECO:0000313" key="4">
    <source>
        <dbReference type="Proteomes" id="UP000626109"/>
    </source>
</evidence>
<reference evidence="3" key="1">
    <citation type="submission" date="2021-02" db="EMBL/GenBank/DDBJ databases">
        <authorList>
            <person name="Dougan E. K."/>
            <person name="Rhodes N."/>
            <person name="Thang M."/>
            <person name="Chan C."/>
        </authorList>
    </citation>
    <scope>NUCLEOTIDE SEQUENCE</scope>
</reference>
<organism evidence="3 4">
    <name type="scientific">Polarella glacialis</name>
    <name type="common">Dinoflagellate</name>
    <dbReference type="NCBI Taxonomy" id="89957"/>
    <lineage>
        <taxon>Eukaryota</taxon>
        <taxon>Sar</taxon>
        <taxon>Alveolata</taxon>
        <taxon>Dinophyceae</taxon>
        <taxon>Suessiales</taxon>
        <taxon>Suessiaceae</taxon>
        <taxon>Polarella</taxon>
    </lineage>
</organism>
<evidence type="ECO:0008006" key="5">
    <source>
        <dbReference type="Google" id="ProtNLM"/>
    </source>
</evidence>
<sequence>MDAQVIHELVCSSRVLAIFLLHASCWENYKETVLPYQRDSNQITNTTKIQNKTLTVAGLQRSSCQISTGNRHGHGAQTSRTSPMTPKPLM</sequence>
<keyword evidence="2" id="KW-0732">Signal</keyword>
<dbReference type="Proteomes" id="UP000626109">
    <property type="component" value="Unassembled WGS sequence"/>
</dbReference>
<comment type="caution">
    <text evidence="3">The sequence shown here is derived from an EMBL/GenBank/DDBJ whole genome shotgun (WGS) entry which is preliminary data.</text>
</comment>
<evidence type="ECO:0000256" key="2">
    <source>
        <dbReference type="SAM" id="SignalP"/>
    </source>
</evidence>
<dbReference type="AlphaFoldDB" id="A0A813K9M9"/>
<name>A0A813K9M9_POLGL</name>
<gene>
    <name evidence="3" type="ORF">PGLA2088_LOCUS30527</name>
</gene>
<accession>A0A813K9M9</accession>
<protein>
    <recommendedName>
        <fullName evidence="5">Secreted protein</fullName>
    </recommendedName>
</protein>
<dbReference type="EMBL" id="CAJNNW010028855">
    <property type="protein sequence ID" value="CAE8698014.1"/>
    <property type="molecule type" value="Genomic_DNA"/>
</dbReference>